<sequence length="154" mass="16508">MRNKKAFIGLLLNPLVLLALLVVLVILAFSFIPTFRLAIMPTIDFAGFTWTDSGTLYHHYTGYRTTSTCGERGSGSTSITKENEFVVLKANANSYAVKRYIETEITELDEVLIIYEGYASASCSESFGPSNSASIGASVVGSESGSIGVSESAI</sequence>
<gene>
    <name evidence="1" type="ORF">S01H1_78470</name>
</gene>
<name>X0XS38_9ZZZZ</name>
<protein>
    <submittedName>
        <fullName evidence="1">Uncharacterized protein</fullName>
    </submittedName>
</protein>
<organism evidence="1">
    <name type="scientific">marine sediment metagenome</name>
    <dbReference type="NCBI Taxonomy" id="412755"/>
    <lineage>
        <taxon>unclassified sequences</taxon>
        <taxon>metagenomes</taxon>
        <taxon>ecological metagenomes</taxon>
    </lineage>
</organism>
<comment type="caution">
    <text evidence="1">The sequence shown here is derived from an EMBL/GenBank/DDBJ whole genome shotgun (WGS) entry which is preliminary data.</text>
</comment>
<accession>X0XS38</accession>
<reference evidence="1" key="1">
    <citation type="journal article" date="2014" name="Front. Microbiol.">
        <title>High frequency of phylogenetically diverse reductive dehalogenase-homologous genes in deep subseafloor sedimentary metagenomes.</title>
        <authorList>
            <person name="Kawai M."/>
            <person name="Futagami T."/>
            <person name="Toyoda A."/>
            <person name="Takaki Y."/>
            <person name="Nishi S."/>
            <person name="Hori S."/>
            <person name="Arai W."/>
            <person name="Tsubouchi T."/>
            <person name="Morono Y."/>
            <person name="Uchiyama I."/>
            <person name="Ito T."/>
            <person name="Fujiyama A."/>
            <person name="Inagaki F."/>
            <person name="Takami H."/>
        </authorList>
    </citation>
    <scope>NUCLEOTIDE SEQUENCE</scope>
    <source>
        <strain evidence="1">Expedition CK06-06</strain>
    </source>
</reference>
<proteinExistence type="predicted"/>
<feature type="non-terminal residue" evidence="1">
    <location>
        <position position="154"/>
    </location>
</feature>
<dbReference type="AlphaFoldDB" id="X0XS38"/>
<evidence type="ECO:0000313" key="1">
    <source>
        <dbReference type="EMBL" id="GAG45984.1"/>
    </source>
</evidence>
<dbReference type="EMBL" id="BARS01052817">
    <property type="protein sequence ID" value="GAG45984.1"/>
    <property type="molecule type" value="Genomic_DNA"/>
</dbReference>